<dbReference type="AlphaFoldDB" id="A0AAQ3PPE1"/>
<dbReference type="InterPro" id="IPR012871">
    <property type="entry name" value="DUF1668_ORYSA"/>
</dbReference>
<proteinExistence type="predicted"/>
<dbReference type="PANTHER" id="PTHR33085:SF60">
    <property type="entry name" value="OS04G0422800 PROTEIN"/>
    <property type="match status" value="1"/>
</dbReference>
<organism evidence="1 2">
    <name type="scientific">Paspalum notatum var. saurae</name>
    <dbReference type="NCBI Taxonomy" id="547442"/>
    <lineage>
        <taxon>Eukaryota</taxon>
        <taxon>Viridiplantae</taxon>
        <taxon>Streptophyta</taxon>
        <taxon>Embryophyta</taxon>
        <taxon>Tracheophyta</taxon>
        <taxon>Spermatophyta</taxon>
        <taxon>Magnoliopsida</taxon>
        <taxon>Liliopsida</taxon>
        <taxon>Poales</taxon>
        <taxon>Poaceae</taxon>
        <taxon>PACMAD clade</taxon>
        <taxon>Panicoideae</taxon>
        <taxon>Andropogonodae</taxon>
        <taxon>Paspaleae</taxon>
        <taxon>Paspalinae</taxon>
        <taxon>Paspalum</taxon>
    </lineage>
</organism>
<keyword evidence="2" id="KW-1185">Reference proteome</keyword>
<name>A0AAQ3PPE1_PASNO</name>
<gene>
    <name evidence="1" type="ORF">U9M48_006413</name>
</gene>
<reference evidence="1 2" key="1">
    <citation type="submission" date="2024-02" db="EMBL/GenBank/DDBJ databases">
        <title>High-quality chromosome-scale genome assembly of Pensacola bahiagrass (Paspalum notatum Flugge var. saurae).</title>
        <authorList>
            <person name="Vega J.M."/>
            <person name="Podio M."/>
            <person name="Orjuela J."/>
            <person name="Siena L.A."/>
            <person name="Pessino S.C."/>
            <person name="Combes M.C."/>
            <person name="Mariac C."/>
            <person name="Albertini E."/>
            <person name="Pupilli F."/>
            <person name="Ortiz J.P.A."/>
            <person name="Leblanc O."/>
        </authorList>
    </citation>
    <scope>NUCLEOTIDE SEQUENCE [LARGE SCALE GENOMIC DNA]</scope>
    <source>
        <strain evidence="1">R1</strain>
        <tissue evidence="1">Leaf</tissue>
    </source>
</reference>
<evidence type="ECO:0000313" key="2">
    <source>
        <dbReference type="Proteomes" id="UP001341281"/>
    </source>
</evidence>
<dbReference type="Proteomes" id="UP001341281">
    <property type="component" value="Chromosome 02"/>
</dbReference>
<dbReference type="PANTHER" id="PTHR33085">
    <property type="entry name" value="OS12G0113100 PROTEIN-RELATED"/>
    <property type="match status" value="1"/>
</dbReference>
<sequence>MLGSVKLPARQQHLYLVLEDWERGYSIHRLDEDDFDSGAAGLDARPAKCPLVRIQAQHAWHCSSAAHGTKILAMQPERFSPGIPLPFTGRAHYDRKLDAWVGLCRFKEGAGRLCCCDVPPAAGRCETMPAWKLGKDAFFVEDPSTWRHLGATLVYMGDSRFCLAESRWVPEDDAGSDQRRRVVT</sequence>
<evidence type="ECO:0000313" key="1">
    <source>
        <dbReference type="EMBL" id="WVZ55797.1"/>
    </source>
</evidence>
<protein>
    <submittedName>
        <fullName evidence="1">Uncharacterized protein</fullName>
    </submittedName>
</protein>
<dbReference type="Pfam" id="PF07893">
    <property type="entry name" value="DUF1668"/>
    <property type="match status" value="2"/>
</dbReference>
<dbReference type="EMBL" id="CP144746">
    <property type="protein sequence ID" value="WVZ55797.1"/>
    <property type="molecule type" value="Genomic_DNA"/>
</dbReference>
<accession>A0AAQ3PPE1</accession>